<sequence length="148" mass="17075">MPRRKKAPPIDPAEIDRLKLLLETEEHLESDLRQEMQEIIKTRDRQITRELRHSEERNKRLVMWVGVTIMMLVIASFWIANLLALTTRDLSIGAKPETIDIEGAKENLTTTMDKVLKDLEAIKREAENLKSTVTSTNDSVFPIENKLP</sequence>
<organism evidence="3 4">
    <name type="scientific">Candidatus Falkowbacteria bacterium CG10_big_fil_rev_8_21_14_0_10_37_14</name>
    <dbReference type="NCBI Taxonomy" id="1974561"/>
    <lineage>
        <taxon>Bacteria</taxon>
        <taxon>Candidatus Falkowiibacteriota</taxon>
    </lineage>
</organism>
<accession>A0A2M6WS88</accession>
<keyword evidence="1" id="KW-0175">Coiled coil</keyword>
<protein>
    <submittedName>
        <fullName evidence="3">Uncharacterized protein</fullName>
    </submittedName>
</protein>
<gene>
    <name evidence="3" type="ORF">COT94_04490</name>
</gene>
<evidence type="ECO:0000313" key="3">
    <source>
        <dbReference type="EMBL" id="PIT95677.1"/>
    </source>
</evidence>
<comment type="caution">
    <text evidence="3">The sequence shown here is derived from an EMBL/GenBank/DDBJ whole genome shotgun (WGS) entry which is preliminary data.</text>
</comment>
<keyword evidence="2" id="KW-1133">Transmembrane helix</keyword>
<evidence type="ECO:0000313" key="4">
    <source>
        <dbReference type="Proteomes" id="UP000228533"/>
    </source>
</evidence>
<evidence type="ECO:0000256" key="2">
    <source>
        <dbReference type="SAM" id="Phobius"/>
    </source>
</evidence>
<keyword evidence="2" id="KW-0812">Transmembrane</keyword>
<feature type="coiled-coil region" evidence="1">
    <location>
        <begin position="105"/>
        <end position="139"/>
    </location>
</feature>
<name>A0A2M6WS88_9BACT</name>
<keyword evidence="2" id="KW-0472">Membrane</keyword>
<dbReference type="EMBL" id="PFAM01000024">
    <property type="protein sequence ID" value="PIT95677.1"/>
    <property type="molecule type" value="Genomic_DNA"/>
</dbReference>
<proteinExistence type="predicted"/>
<feature type="transmembrane region" description="Helical" evidence="2">
    <location>
        <begin position="61"/>
        <end position="80"/>
    </location>
</feature>
<dbReference type="AlphaFoldDB" id="A0A2M6WS88"/>
<reference evidence="4" key="1">
    <citation type="submission" date="2017-09" db="EMBL/GenBank/DDBJ databases">
        <title>Depth-based differentiation of microbial function through sediment-hosted aquifers and enrichment of novel symbionts in the deep terrestrial subsurface.</title>
        <authorList>
            <person name="Probst A.J."/>
            <person name="Ladd B."/>
            <person name="Jarett J.K."/>
            <person name="Geller-Mcgrath D.E."/>
            <person name="Sieber C.M.K."/>
            <person name="Emerson J.B."/>
            <person name="Anantharaman K."/>
            <person name="Thomas B.C."/>
            <person name="Malmstrom R."/>
            <person name="Stieglmeier M."/>
            <person name="Klingl A."/>
            <person name="Woyke T."/>
            <person name="Ryan C.M."/>
            <person name="Banfield J.F."/>
        </authorList>
    </citation>
    <scope>NUCLEOTIDE SEQUENCE [LARGE SCALE GENOMIC DNA]</scope>
</reference>
<evidence type="ECO:0000256" key="1">
    <source>
        <dbReference type="SAM" id="Coils"/>
    </source>
</evidence>
<dbReference type="Proteomes" id="UP000228533">
    <property type="component" value="Unassembled WGS sequence"/>
</dbReference>